<dbReference type="AlphaFoldDB" id="A0A2M9D1A2"/>
<dbReference type="Proteomes" id="UP000231693">
    <property type="component" value="Unassembled WGS sequence"/>
</dbReference>
<feature type="transmembrane region" description="Helical" evidence="1">
    <location>
        <begin position="142"/>
        <end position="163"/>
    </location>
</feature>
<feature type="transmembrane region" description="Helical" evidence="1">
    <location>
        <begin position="53"/>
        <end position="69"/>
    </location>
</feature>
<protein>
    <submittedName>
        <fullName evidence="2">Uncharacterized protein</fullName>
    </submittedName>
</protein>
<dbReference type="RefSeq" id="WP_100422167.1">
    <property type="nucleotide sequence ID" value="NZ_BOOX01000010.1"/>
</dbReference>
<keyword evidence="1" id="KW-0812">Transmembrane</keyword>
<comment type="caution">
    <text evidence="2">The sequence shown here is derived from an EMBL/GenBank/DDBJ whole genome shotgun (WGS) entry which is preliminary data.</text>
</comment>
<sequence length="222" mass="22289">MITTTRGAVRAPARPRPAAVVQVVRAALLAATAVAFAAGAHVLAGGLLPEARGTVAVVVLTFALTSAVARTRLRLRTLLPTLVLLQLALHHAFAALAGHAPGTELSSGGAHAHHAAPDAAPDLVAGLATAAHQSTGMHPGMLAAHVGAAALTGVVVVAADRAAEAAVDWFTAVVPRLLGFVPLAIPVPGARRRAPRRVVRPAQVFLTARPLRGPPAASAATA</sequence>
<keyword evidence="3" id="KW-1185">Reference proteome</keyword>
<proteinExistence type="predicted"/>
<evidence type="ECO:0000256" key="1">
    <source>
        <dbReference type="SAM" id="Phobius"/>
    </source>
</evidence>
<evidence type="ECO:0000313" key="2">
    <source>
        <dbReference type="EMBL" id="PJJ77865.1"/>
    </source>
</evidence>
<accession>A0A2M9D1A2</accession>
<keyword evidence="1" id="KW-1133">Transmembrane helix</keyword>
<name>A0A2M9D1A2_9CELL</name>
<evidence type="ECO:0000313" key="3">
    <source>
        <dbReference type="Proteomes" id="UP000231693"/>
    </source>
</evidence>
<keyword evidence="1" id="KW-0472">Membrane</keyword>
<reference evidence="2 3" key="1">
    <citation type="submission" date="2017-11" db="EMBL/GenBank/DDBJ databases">
        <title>Genomic Encyclopedia of Archaeal and Bacterial Type Strains, Phase II (KMG-II): From Individual Species to Whole Genera.</title>
        <authorList>
            <person name="Goeker M."/>
        </authorList>
    </citation>
    <scope>NUCLEOTIDE SEQUENCE [LARGE SCALE GENOMIC DNA]</scope>
    <source>
        <strain evidence="2 3">DSM 25478</strain>
    </source>
</reference>
<gene>
    <name evidence="2" type="ORF">CLV28_1091</name>
</gene>
<dbReference type="EMBL" id="PGFE01000001">
    <property type="protein sequence ID" value="PJJ77865.1"/>
    <property type="molecule type" value="Genomic_DNA"/>
</dbReference>
<organism evidence="2 3">
    <name type="scientific">Sediminihabitans luteus</name>
    <dbReference type="NCBI Taxonomy" id="1138585"/>
    <lineage>
        <taxon>Bacteria</taxon>
        <taxon>Bacillati</taxon>
        <taxon>Actinomycetota</taxon>
        <taxon>Actinomycetes</taxon>
        <taxon>Micrococcales</taxon>
        <taxon>Cellulomonadaceae</taxon>
        <taxon>Sediminihabitans</taxon>
    </lineage>
</organism>